<feature type="repeat" description="Solcar" evidence="9">
    <location>
        <begin position="217"/>
        <end position="302"/>
    </location>
</feature>
<keyword evidence="3 10" id="KW-0813">Transport</keyword>
<organism evidence="11 12">
    <name type="scientific">Trametes pubescens</name>
    <name type="common">White-rot fungus</name>
    <dbReference type="NCBI Taxonomy" id="154538"/>
    <lineage>
        <taxon>Eukaryota</taxon>
        <taxon>Fungi</taxon>
        <taxon>Dikarya</taxon>
        <taxon>Basidiomycota</taxon>
        <taxon>Agaricomycotina</taxon>
        <taxon>Agaricomycetes</taxon>
        <taxon>Polyporales</taxon>
        <taxon>Polyporaceae</taxon>
        <taxon>Trametes</taxon>
    </lineage>
</organism>
<protein>
    <submittedName>
        <fullName evidence="11">Mitochondrial dicarboxylate transporter</fullName>
    </submittedName>
</protein>
<dbReference type="GO" id="GO:0055085">
    <property type="term" value="P:transmembrane transport"/>
    <property type="evidence" value="ECO:0007669"/>
    <property type="project" value="InterPro"/>
</dbReference>
<feature type="repeat" description="Solcar" evidence="9">
    <location>
        <begin position="117"/>
        <end position="208"/>
    </location>
</feature>
<dbReference type="InterPro" id="IPR050391">
    <property type="entry name" value="Mito_Metabolite_Transporter"/>
</dbReference>
<evidence type="ECO:0000256" key="3">
    <source>
        <dbReference type="ARBA" id="ARBA00022448"/>
    </source>
</evidence>
<evidence type="ECO:0000256" key="9">
    <source>
        <dbReference type="PROSITE-ProRule" id="PRU00282"/>
    </source>
</evidence>
<dbReference type="SUPFAM" id="SSF103506">
    <property type="entry name" value="Mitochondrial carrier"/>
    <property type="match status" value="1"/>
</dbReference>
<dbReference type="InterPro" id="IPR023395">
    <property type="entry name" value="MCP_dom_sf"/>
</dbReference>
<dbReference type="PRINTS" id="PR00784">
    <property type="entry name" value="MTUNCOUPLING"/>
</dbReference>
<sequence length="310" mass="34064">MSKTIEQSAMALPVNVVDATPAPTPLKKKKPYPFWLGGLAATIAASITHPLDLTKVRLQATGDKRMIESVRKTIRTAGPLGLFDGISGTWLRQMTYSVCRFWAYDESKKLIGANEKSPAWKLALAGSMAGGIAGLVGNPGEIIMVRMQGDFAKPPEKRLNYKNCLDGLYRMVRDEGVSSLARGVGPNVFRAILMNASQLASYDFFKNELLKTGYFEDNIYVHTTASFAAGTVATTVCSPADVLKSRIMSAAGSESKSTMQMIRTSMRNEGAMFMFKGWLPAWTRLQPTTMLIFITLEQLKRAVDWSRGDL</sequence>
<dbReference type="PANTHER" id="PTHR45618">
    <property type="entry name" value="MITOCHONDRIAL DICARBOXYLATE CARRIER-RELATED"/>
    <property type="match status" value="1"/>
</dbReference>
<dbReference type="PROSITE" id="PS50920">
    <property type="entry name" value="SOLCAR"/>
    <property type="match status" value="3"/>
</dbReference>
<name>A0A1M2VEL4_TRAPU</name>
<evidence type="ECO:0000313" key="11">
    <source>
        <dbReference type="EMBL" id="OJT05988.1"/>
    </source>
</evidence>
<keyword evidence="4 9" id="KW-0812">Transmembrane</keyword>
<evidence type="ECO:0000256" key="5">
    <source>
        <dbReference type="ARBA" id="ARBA00022737"/>
    </source>
</evidence>
<evidence type="ECO:0000256" key="8">
    <source>
        <dbReference type="ARBA" id="ARBA00023136"/>
    </source>
</evidence>
<dbReference type="OMA" id="TTRFGAY"/>
<dbReference type="EMBL" id="MNAD01001364">
    <property type="protein sequence ID" value="OJT05988.1"/>
    <property type="molecule type" value="Genomic_DNA"/>
</dbReference>
<keyword evidence="7" id="KW-0496">Mitochondrion</keyword>
<evidence type="ECO:0000256" key="6">
    <source>
        <dbReference type="ARBA" id="ARBA00022989"/>
    </source>
</evidence>
<dbReference type="STRING" id="154538.A0A1M2VEL4"/>
<comment type="caution">
    <text evidence="11">The sequence shown here is derived from an EMBL/GenBank/DDBJ whole genome shotgun (WGS) entry which is preliminary data.</text>
</comment>
<keyword evidence="5" id="KW-0677">Repeat</keyword>
<evidence type="ECO:0000256" key="1">
    <source>
        <dbReference type="ARBA" id="ARBA00004225"/>
    </source>
</evidence>
<gene>
    <name evidence="11" type="ORF">TRAPUB_3175</name>
</gene>
<evidence type="ECO:0000256" key="2">
    <source>
        <dbReference type="ARBA" id="ARBA00006375"/>
    </source>
</evidence>
<evidence type="ECO:0000313" key="12">
    <source>
        <dbReference type="Proteomes" id="UP000184267"/>
    </source>
</evidence>
<feature type="repeat" description="Solcar" evidence="9">
    <location>
        <begin position="32"/>
        <end position="110"/>
    </location>
</feature>
<comment type="subcellular location">
    <subcellularLocation>
        <location evidence="1">Mitochondrion membrane</location>
        <topology evidence="1">Multi-pass membrane protein</topology>
    </subcellularLocation>
</comment>
<keyword evidence="8 9" id="KW-0472">Membrane</keyword>
<keyword evidence="12" id="KW-1185">Reference proteome</keyword>
<dbReference type="Gene3D" id="1.50.40.10">
    <property type="entry name" value="Mitochondrial carrier domain"/>
    <property type="match status" value="1"/>
</dbReference>
<evidence type="ECO:0000256" key="4">
    <source>
        <dbReference type="ARBA" id="ARBA00022692"/>
    </source>
</evidence>
<dbReference type="AlphaFoldDB" id="A0A1M2VEL4"/>
<dbReference type="InterPro" id="IPR002067">
    <property type="entry name" value="MCP"/>
</dbReference>
<proteinExistence type="inferred from homology"/>
<dbReference type="OrthoDB" id="448427at2759"/>
<evidence type="ECO:0000256" key="7">
    <source>
        <dbReference type="ARBA" id="ARBA00023128"/>
    </source>
</evidence>
<accession>A0A1M2VEL4</accession>
<dbReference type="InterPro" id="IPR018108">
    <property type="entry name" value="MCP_transmembrane"/>
</dbReference>
<evidence type="ECO:0000256" key="10">
    <source>
        <dbReference type="RuleBase" id="RU000488"/>
    </source>
</evidence>
<dbReference type="GO" id="GO:0031966">
    <property type="term" value="C:mitochondrial membrane"/>
    <property type="evidence" value="ECO:0007669"/>
    <property type="project" value="UniProtKB-SubCell"/>
</dbReference>
<reference evidence="11 12" key="1">
    <citation type="submission" date="2016-10" db="EMBL/GenBank/DDBJ databases">
        <title>Genome sequence of the basidiomycete white-rot fungus Trametes pubescens.</title>
        <authorList>
            <person name="Makela M.R."/>
            <person name="Granchi Z."/>
            <person name="Peng M."/>
            <person name="De Vries R.P."/>
            <person name="Grigoriev I."/>
            <person name="Riley R."/>
            <person name="Hilden K."/>
        </authorList>
    </citation>
    <scope>NUCLEOTIDE SEQUENCE [LARGE SCALE GENOMIC DNA]</scope>
    <source>
        <strain evidence="11 12">FBCC735</strain>
    </source>
</reference>
<dbReference type="Pfam" id="PF00153">
    <property type="entry name" value="Mito_carr"/>
    <property type="match status" value="3"/>
</dbReference>
<keyword evidence="6" id="KW-1133">Transmembrane helix</keyword>
<dbReference type="Proteomes" id="UP000184267">
    <property type="component" value="Unassembled WGS sequence"/>
</dbReference>
<comment type="similarity">
    <text evidence="2 10">Belongs to the mitochondrial carrier (TC 2.A.29) family.</text>
</comment>